<dbReference type="Pfam" id="PF12224">
    <property type="entry name" value="Amidoligase_2"/>
    <property type="match status" value="1"/>
</dbReference>
<dbReference type="OrthoDB" id="412402at2759"/>
<dbReference type="GeneID" id="25332850"/>
<dbReference type="Proteomes" id="UP000054342">
    <property type="component" value="Unassembled WGS sequence"/>
</dbReference>
<proteinExistence type="predicted"/>
<name>A0A0D2CHA1_9EURO</name>
<protein>
    <submittedName>
        <fullName evidence="2">Uncharacterized protein</fullName>
    </submittedName>
</protein>
<dbReference type="HOGENOM" id="CLU_029544_0_0_1"/>
<dbReference type="PANTHER" id="PTHR36847:SF1">
    <property type="entry name" value="AMIDOLIGASE ENZYME"/>
    <property type="match status" value="1"/>
</dbReference>
<dbReference type="EMBL" id="KN847323">
    <property type="protein sequence ID" value="KIW49247.1"/>
    <property type="molecule type" value="Genomic_DNA"/>
</dbReference>
<dbReference type="AlphaFoldDB" id="A0A0D2CHA1"/>
<evidence type="ECO:0000256" key="1">
    <source>
        <dbReference type="SAM" id="MobiDB-lite"/>
    </source>
</evidence>
<dbReference type="RefSeq" id="XP_013309831.1">
    <property type="nucleotide sequence ID" value="XM_013454377.1"/>
</dbReference>
<organism evidence="2 3">
    <name type="scientific">Exophiala xenobiotica</name>
    <dbReference type="NCBI Taxonomy" id="348802"/>
    <lineage>
        <taxon>Eukaryota</taxon>
        <taxon>Fungi</taxon>
        <taxon>Dikarya</taxon>
        <taxon>Ascomycota</taxon>
        <taxon>Pezizomycotina</taxon>
        <taxon>Eurotiomycetes</taxon>
        <taxon>Chaetothyriomycetidae</taxon>
        <taxon>Chaetothyriales</taxon>
        <taxon>Herpotrichiellaceae</taxon>
        <taxon>Exophiala</taxon>
    </lineage>
</organism>
<feature type="region of interest" description="Disordered" evidence="1">
    <location>
        <begin position="589"/>
        <end position="613"/>
    </location>
</feature>
<gene>
    <name evidence="2" type="ORF">PV05_10942</name>
</gene>
<dbReference type="STRING" id="348802.A0A0D2CHA1"/>
<dbReference type="PANTHER" id="PTHR36847">
    <property type="entry name" value="AMIDOLIGASE ENZYME"/>
    <property type="match status" value="1"/>
</dbReference>
<keyword evidence="3" id="KW-1185">Reference proteome</keyword>
<feature type="compositionally biased region" description="Low complexity" evidence="1">
    <location>
        <begin position="18"/>
        <end position="45"/>
    </location>
</feature>
<dbReference type="InterPro" id="IPR022025">
    <property type="entry name" value="Amidoligase_2"/>
</dbReference>
<reference evidence="2 3" key="1">
    <citation type="submission" date="2015-01" db="EMBL/GenBank/DDBJ databases">
        <title>The Genome Sequence of Exophiala xenobiotica CBS118157.</title>
        <authorList>
            <consortium name="The Broad Institute Genomics Platform"/>
            <person name="Cuomo C."/>
            <person name="de Hoog S."/>
            <person name="Gorbushina A."/>
            <person name="Stielow B."/>
            <person name="Teixiera M."/>
            <person name="Abouelleil A."/>
            <person name="Chapman S.B."/>
            <person name="Priest M."/>
            <person name="Young S.K."/>
            <person name="Wortman J."/>
            <person name="Nusbaum C."/>
            <person name="Birren B."/>
        </authorList>
    </citation>
    <scope>NUCLEOTIDE SEQUENCE [LARGE SCALE GENOMIC DNA]</scope>
    <source>
        <strain evidence="2 3">CBS 118157</strain>
    </source>
</reference>
<sequence length="613" mass="70049">MAPKRARHERPAPVRVPGTAGTTHDSSSSSWTGSDPRSFSDPSSDNTSIQSFGQVRCWEKTPEVPYRVDPATVWGREHEIPIKRARNDSPVYKTTSQSSYMRTPLSDLYSPPFYWNLPQSNVQLTFGVELEHVFAYSMVPREGYEFMFNEDEDNLLNKYWNETHNGVWAERVDEGSANRERIHAASKDVHQRILKHKGLGCSQQHKPTDCSGWTLTDDGSVGTESDTKKWPSLLPGKIKENEEIEWTMSSHELVSRVLDVPLVYSLFPGFKLGAGLQEIEKYITATVGQPSDPWGAFTNPTCGLHVHVAHKPEKGDDVGLPLPILQHLCYIIVQFEGIISSLHPVGRRSTTKSSDESGRYIKTNLEGFHSSPHICQRIPNTESAEKKIFTKDMTAARLAELMSVTYSSWPFDSHHAERFKFVNFQRLTFDWGIPHTVEFRQHAGSLDFDTIAHWIHFIVSLVRAAERQAHRSQPATPGSPKTPNSLAKQLEINLRLPFPRRQGNKYKIRCARLADELDRLFGLLDFDRETRRYWHNRFVEFNPNEVVSLDPTDYGVNRGSMYSQEECPGCQAETRYNQDSTQYGMNEWGESPAPHKKWPKSNLFNHDKDNSFW</sequence>
<accession>A0A0D2CHA1</accession>
<evidence type="ECO:0000313" key="3">
    <source>
        <dbReference type="Proteomes" id="UP000054342"/>
    </source>
</evidence>
<feature type="region of interest" description="Disordered" evidence="1">
    <location>
        <begin position="1"/>
        <end position="50"/>
    </location>
</feature>
<evidence type="ECO:0000313" key="2">
    <source>
        <dbReference type="EMBL" id="KIW49247.1"/>
    </source>
</evidence>